<dbReference type="Pfam" id="PF02683">
    <property type="entry name" value="DsbD_TM"/>
    <property type="match status" value="1"/>
</dbReference>
<feature type="transmembrane region" description="Helical" evidence="7">
    <location>
        <begin position="171"/>
        <end position="195"/>
    </location>
</feature>
<keyword evidence="5 7" id="KW-1133">Transmembrane helix</keyword>
<dbReference type="PANTHER" id="PTHR32234:SF0">
    <property type="entry name" value="THIOL:DISULFIDE INTERCHANGE PROTEIN DSBD"/>
    <property type="match status" value="1"/>
</dbReference>
<reference evidence="9 10" key="1">
    <citation type="submission" date="2016-08" db="EMBL/GenBank/DDBJ databases">
        <title>Draft genome of Fabibacter sp. strain SK-8.</title>
        <authorList>
            <person name="Wong S.-K."/>
            <person name="Hamasaki K."/>
            <person name="Yoshizawa S."/>
        </authorList>
    </citation>
    <scope>NUCLEOTIDE SEQUENCE [LARGE SCALE GENOMIC DNA]</scope>
    <source>
        <strain evidence="9 10">SK-8</strain>
    </source>
</reference>
<dbReference type="GO" id="GO:0017004">
    <property type="term" value="P:cytochrome complex assembly"/>
    <property type="evidence" value="ECO:0007669"/>
    <property type="project" value="UniProtKB-KW"/>
</dbReference>
<name>A0A1E5T809_9BACT</name>
<dbReference type="PANTHER" id="PTHR32234">
    <property type="entry name" value="THIOL:DISULFIDE INTERCHANGE PROTEIN DSBD"/>
    <property type="match status" value="1"/>
</dbReference>
<evidence type="ECO:0000259" key="8">
    <source>
        <dbReference type="PROSITE" id="PS51352"/>
    </source>
</evidence>
<dbReference type="GO" id="GO:0015035">
    <property type="term" value="F:protein-disulfide reductase activity"/>
    <property type="evidence" value="ECO:0007669"/>
    <property type="project" value="TreeGrafter"/>
</dbReference>
<comment type="subcellular location">
    <subcellularLocation>
        <location evidence="1">Cell membrane</location>
        <topology evidence="1">Multi-pass membrane protein</topology>
    </subcellularLocation>
</comment>
<dbReference type="EMBL" id="MDGQ01000002">
    <property type="protein sequence ID" value="OEK07510.1"/>
    <property type="molecule type" value="Genomic_DNA"/>
</dbReference>
<organism evidence="9 10">
    <name type="scientific">Roseivirga misakiensis</name>
    <dbReference type="NCBI Taxonomy" id="1563681"/>
    <lineage>
        <taxon>Bacteria</taxon>
        <taxon>Pseudomonadati</taxon>
        <taxon>Bacteroidota</taxon>
        <taxon>Cytophagia</taxon>
        <taxon>Cytophagales</taxon>
        <taxon>Roseivirgaceae</taxon>
        <taxon>Roseivirga</taxon>
    </lineage>
</organism>
<protein>
    <submittedName>
        <fullName evidence="9">Disulfide bond formation protein DsbD</fullName>
    </submittedName>
</protein>
<evidence type="ECO:0000256" key="5">
    <source>
        <dbReference type="ARBA" id="ARBA00022989"/>
    </source>
</evidence>
<feature type="domain" description="Thioredoxin" evidence="8">
    <location>
        <begin position="463"/>
        <end position="646"/>
    </location>
</feature>
<keyword evidence="6 7" id="KW-0472">Membrane</keyword>
<sequence length="651" mass="72326">MQLGQRIDKRTKWFYSASQETVKAGDEIDLILDVEIVDDWYLYSSDIEEGVGPIPTTIEFEENGTFEVIGDLIPINPKKKYEEAWQAEITYFTGKGQFRQRIKVLSDDLNIAGEISFQTCSDVTKLCVQGDDTLDFSFLKTAGGNSTSSETTISASEDYSELLNADSGSSLWGFFIGAFLFGLAALLTPCVFPMIPMTVAFFTNNSQSKGQAKIKALSYGLSIIAIYILIGLVFTSFFGVGLANDLATGAIANIIFFLVFVIFAISFFGYFEINLPTGFINKMDKKAEKGGFLGVFFMAFTLVLVSFSCTGPIVGTVLIQSFQGEVIKPVVGMLGFSSAFAIPFTIFAFFPGMLKDLPKSGGWLNSVKVVLGFIELGLGFKFLSVADQAYHWGLLDREVYIAIWFVLAVLLALYLLGVISFPHDSKERRLKPVALVVAAYSIAFSVYLFQGFGNAPLNALAGYLPPEKSTDFSFQEALGLAEFEGKVDVAPKGFKGEVKYADFLELPHGLKGFFDYDQAIAFAKSVKKPLFIDFTGHGCVNCRKMEQNVWSDQEVLKRLKEDFVVVAIYVDDKTKLPENEWYTSTFDNKVKKTIGKQNFDFQIVRFNGNAQPYYVLLDNDEQPLVSPLSYDPDVDNFINFLDEAKAEFAKR</sequence>
<keyword evidence="4" id="KW-0201">Cytochrome c-type biogenesis</keyword>
<comment type="caution">
    <text evidence="9">The sequence shown here is derived from an EMBL/GenBank/DDBJ whole genome shotgun (WGS) entry which is preliminary data.</text>
</comment>
<feature type="transmembrane region" description="Helical" evidence="7">
    <location>
        <begin position="433"/>
        <end position="452"/>
    </location>
</feature>
<keyword evidence="2" id="KW-1003">Cell membrane</keyword>
<gene>
    <name evidence="9" type="ORF">BFP71_00110</name>
</gene>
<dbReference type="InterPro" id="IPR013766">
    <property type="entry name" value="Thioredoxin_domain"/>
</dbReference>
<evidence type="ECO:0000256" key="6">
    <source>
        <dbReference type="ARBA" id="ARBA00023136"/>
    </source>
</evidence>
<dbReference type="GO" id="GO:0045454">
    <property type="term" value="P:cell redox homeostasis"/>
    <property type="evidence" value="ECO:0007669"/>
    <property type="project" value="TreeGrafter"/>
</dbReference>
<dbReference type="InterPro" id="IPR036249">
    <property type="entry name" value="Thioredoxin-like_sf"/>
</dbReference>
<feature type="transmembrane region" description="Helical" evidence="7">
    <location>
        <begin position="216"/>
        <end position="238"/>
    </location>
</feature>
<evidence type="ECO:0000313" key="9">
    <source>
        <dbReference type="EMBL" id="OEK07510.1"/>
    </source>
</evidence>
<evidence type="ECO:0000313" key="10">
    <source>
        <dbReference type="Proteomes" id="UP000095552"/>
    </source>
</evidence>
<dbReference type="Gene3D" id="3.40.30.10">
    <property type="entry name" value="Glutaredoxin"/>
    <property type="match status" value="1"/>
</dbReference>
<dbReference type="InterPro" id="IPR028250">
    <property type="entry name" value="DsbDN"/>
</dbReference>
<dbReference type="Pfam" id="PF11412">
    <property type="entry name" value="DsbD_N"/>
    <property type="match status" value="1"/>
</dbReference>
<dbReference type="Proteomes" id="UP000095552">
    <property type="component" value="Unassembled WGS sequence"/>
</dbReference>
<accession>A0A1E5T809</accession>
<keyword evidence="10" id="KW-1185">Reference proteome</keyword>
<evidence type="ECO:0000256" key="2">
    <source>
        <dbReference type="ARBA" id="ARBA00022475"/>
    </source>
</evidence>
<dbReference type="Pfam" id="PF13899">
    <property type="entry name" value="Thioredoxin_7"/>
    <property type="match status" value="1"/>
</dbReference>
<feature type="transmembrane region" description="Helical" evidence="7">
    <location>
        <begin position="362"/>
        <end position="380"/>
    </location>
</feature>
<dbReference type="InterPro" id="IPR003834">
    <property type="entry name" value="Cyt_c_assmbl_TM_dom"/>
</dbReference>
<evidence type="ECO:0000256" key="1">
    <source>
        <dbReference type="ARBA" id="ARBA00004651"/>
    </source>
</evidence>
<feature type="transmembrane region" description="Helical" evidence="7">
    <location>
        <begin position="400"/>
        <end position="421"/>
    </location>
</feature>
<evidence type="ECO:0000256" key="3">
    <source>
        <dbReference type="ARBA" id="ARBA00022692"/>
    </source>
</evidence>
<dbReference type="PROSITE" id="PS51352">
    <property type="entry name" value="THIOREDOXIN_2"/>
    <property type="match status" value="1"/>
</dbReference>
<feature type="transmembrane region" description="Helical" evidence="7">
    <location>
        <begin position="331"/>
        <end position="350"/>
    </location>
</feature>
<evidence type="ECO:0000256" key="4">
    <source>
        <dbReference type="ARBA" id="ARBA00022748"/>
    </source>
</evidence>
<dbReference type="GO" id="GO:0005886">
    <property type="term" value="C:plasma membrane"/>
    <property type="evidence" value="ECO:0007669"/>
    <property type="project" value="UniProtKB-SubCell"/>
</dbReference>
<feature type="transmembrane region" description="Helical" evidence="7">
    <location>
        <begin position="250"/>
        <end position="271"/>
    </location>
</feature>
<dbReference type="AlphaFoldDB" id="A0A1E5T809"/>
<feature type="transmembrane region" description="Helical" evidence="7">
    <location>
        <begin position="292"/>
        <end position="319"/>
    </location>
</feature>
<evidence type="ECO:0000256" key="7">
    <source>
        <dbReference type="SAM" id="Phobius"/>
    </source>
</evidence>
<keyword evidence="3 7" id="KW-0812">Transmembrane</keyword>
<dbReference type="STRING" id="1563681.BFP71_00110"/>
<dbReference type="SUPFAM" id="SSF52833">
    <property type="entry name" value="Thioredoxin-like"/>
    <property type="match status" value="1"/>
</dbReference>
<proteinExistence type="predicted"/>